<evidence type="ECO:0000256" key="5">
    <source>
        <dbReference type="SAM" id="SignalP"/>
    </source>
</evidence>
<comment type="caution">
    <text evidence="7">The sequence shown here is derived from an EMBL/GenBank/DDBJ whole genome shotgun (WGS) entry which is preliminary data.</text>
</comment>
<evidence type="ECO:0000256" key="1">
    <source>
        <dbReference type="ARBA" id="ARBA00004613"/>
    </source>
</evidence>
<organism evidence="7 8">
    <name type="scientific">Lasiosphaeria hispida</name>
    <dbReference type="NCBI Taxonomy" id="260671"/>
    <lineage>
        <taxon>Eukaryota</taxon>
        <taxon>Fungi</taxon>
        <taxon>Dikarya</taxon>
        <taxon>Ascomycota</taxon>
        <taxon>Pezizomycotina</taxon>
        <taxon>Sordariomycetes</taxon>
        <taxon>Sordariomycetidae</taxon>
        <taxon>Sordariales</taxon>
        <taxon>Lasiosphaeriaceae</taxon>
        <taxon>Lasiosphaeria</taxon>
    </lineage>
</organism>
<feature type="signal peptide" evidence="5">
    <location>
        <begin position="1"/>
        <end position="18"/>
    </location>
</feature>
<gene>
    <name evidence="7" type="ORF">B0T25DRAFT_4675</name>
</gene>
<dbReference type="GO" id="GO:0005576">
    <property type="term" value="C:extracellular region"/>
    <property type="evidence" value="ECO:0007669"/>
    <property type="project" value="UniProtKB-SubCell"/>
</dbReference>
<feature type="domain" description="AA1-like" evidence="6">
    <location>
        <begin position="56"/>
        <end position="188"/>
    </location>
</feature>
<comment type="subcellular location">
    <subcellularLocation>
        <location evidence="1">Secreted</location>
    </subcellularLocation>
</comment>
<name>A0AAJ0HTM0_9PEZI</name>
<evidence type="ECO:0000313" key="7">
    <source>
        <dbReference type="EMBL" id="KAK3362364.1"/>
    </source>
</evidence>
<dbReference type="InterPro" id="IPR032382">
    <property type="entry name" value="AltA1"/>
</dbReference>
<evidence type="ECO:0000259" key="6">
    <source>
        <dbReference type="Pfam" id="PF16541"/>
    </source>
</evidence>
<evidence type="ECO:0000313" key="8">
    <source>
        <dbReference type="Proteomes" id="UP001275084"/>
    </source>
</evidence>
<dbReference type="EMBL" id="JAUIQD010000001">
    <property type="protein sequence ID" value="KAK3362364.1"/>
    <property type="molecule type" value="Genomic_DNA"/>
</dbReference>
<sequence>MARHFLLLLLSLLPCTLAASAAPTQVTNSLPSLIETRDAGSCSQTSRMALTWVTEDFHFHSSVTFSTPAHQIPDGSVAFKLTNTALPFAMSCSAYSTQLDQFFYGDQWFACTGPETGNDTTAIFQFDHASGRLDLKQNWVCSDGDSSGTAYFFDASGTTNVTLDCTTEKWENGNWTTGQVYSTEVVDCALQNITVQPSEIEASA</sequence>
<keyword evidence="4" id="KW-1015">Disulfide bond</keyword>
<evidence type="ECO:0000256" key="4">
    <source>
        <dbReference type="ARBA" id="ARBA00023157"/>
    </source>
</evidence>
<keyword evidence="2" id="KW-0964">Secreted</keyword>
<keyword evidence="8" id="KW-1185">Reference proteome</keyword>
<dbReference type="AlphaFoldDB" id="A0AAJ0HTM0"/>
<accession>A0AAJ0HTM0</accession>
<dbReference type="Pfam" id="PF16541">
    <property type="entry name" value="AltA1"/>
    <property type="match status" value="1"/>
</dbReference>
<reference evidence="7" key="1">
    <citation type="journal article" date="2023" name="Mol. Phylogenet. Evol.">
        <title>Genome-scale phylogeny and comparative genomics of the fungal order Sordariales.</title>
        <authorList>
            <person name="Hensen N."/>
            <person name="Bonometti L."/>
            <person name="Westerberg I."/>
            <person name="Brannstrom I.O."/>
            <person name="Guillou S."/>
            <person name="Cros-Aarteil S."/>
            <person name="Calhoun S."/>
            <person name="Haridas S."/>
            <person name="Kuo A."/>
            <person name="Mondo S."/>
            <person name="Pangilinan J."/>
            <person name="Riley R."/>
            <person name="LaButti K."/>
            <person name="Andreopoulos B."/>
            <person name="Lipzen A."/>
            <person name="Chen C."/>
            <person name="Yan M."/>
            <person name="Daum C."/>
            <person name="Ng V."/>
            <person name="Clum A."/>
            <person name="Steindorff A."/>
            <person name="Ohm R.A."/>
            <person name="Martin F."/>
            <person name="Silar P."/>
            <person name="Natvig D.O."/>
            <person name="Lalanne C."/>
            <person name="Gautier V."/>
            <person name="Ament-Velasquez S.L."/>
            <person name="Kruys A."/>
            <person name="Hutchinson M.I."/>
            <person name="Powell A.J."/>
            <person name="Barry K."/>
            <person name="Miller A.N."/>
            <person name="Grigoriev I.V."/>
            <person name="Debuchy R."/>
            <person name="Gladieux P."/>
            <person name="Hiltunen Thoren M."/>
            <person name="Johannesson H."/>
        </authorList>
    </citation>
    <scope>NUCLEOTIDE SEQUENCE</scope>
    <source>
        <strain evidence="7">CBS 955.72</strain>
    </source>
</reference>
<reference evidence="7" key="2">
    <citation type="submission" date="2023-06" db="EMBL/GenBank/DDBJ databases">
        <authorList>
            <consortium name="Lawrence Berkeley National Laboratory"/>
            <person name="Haridas S."/>
            <person name="Hensen N."/>
            <person name="Bonometti L."/>
            <person name="Westerberg I."/>
            <person name="Brannstrom I.O."/>
            <person name="Guillou S."/>
            <person name="Cros-Aarteil S."/>
            <person name="Calhoun S."/>
            <person name="Kuo A."/>
            <person name="Mondo S."/>
            <person name="Pangilinan J."/>
            <person name="Riley R."/>
            <person name="Labutti K."/>
            <person name="Andreopoulos B."/>
            <person name="Lipzen A."/>
            <person name="Chen C."/>
            <person name="Yanf M."/>
            <person name="Daum C."/>
            <person name="Ng V."/>
            <person name="Clum A."/>
            <person name="Steindorff A."/>
            <person name="Ohm R."/>
            <person name="Martin F."/>
            <person name="Silar P."/>
            <person name="Natvig D."/>
            <person name="Lalanne C."/>
            <person name="Gautier V."/>
            <person name="Ament-Velasquez S.L."/>
            <person name="Kruys A."/>
            <person name="Hutchinson M.I."/>
            <person name="Powell A.J."/>
            <person name="Barry K."/>
            <person name="Miller A.N."/>
            <person name="Grigoriev I.V."/>
            <person name="Debuchy R."/>
            <person name="Gladieux P."/>
            <person name="Thoren M.H."/>
            <person name="Johannesson H."/>
        </authorList>
    </citation>
    <scope>NUCLEOTIDE SEQUENCE</scope>
    <source>
        <strain evidence="7">CBS 955.72</strain>
    </source>
</reference>
<evidence type="ECO:0000256" key="3">
    <source>
        <dbReference type="ARBA" id="ARBA00022729"/>
    </source>
</evidence>
<protein>
    <recommendedName>
        <fullName evidence="6">AA1-like domain-containing protein</fullName>
    </recommendedName>
</protein>
<keyword evidence="3 5" id="KW-0732">Signal</keyword>
<dbReference type="Proteomes" id="UP001275084">
    <property type="component" value="Unassembled WGS sequence"/>
</dbReference>
<proteinExistence type="predicted"/>
<feature type="chain" id="PRO_5042530180" description="AA1-like domain-containing protein" evidence="5">
    <location>
        <begin position="19"/>
        <end position="204"/>
    </location>
</feature>
<evidence type="ECO:0000256" key="2">
    <source>
        <dbReference type="ARBA" id="ARBA00022525"/>
    </source>
</evidence>